<dbReference type="Proteomes" id="UP000799424">
    <property type="component" value="Unassembled WGS sequence"/>
</dbReference>
<sequence length="165" mass="17663">MPTAVSYVRRYKSLAKSASPPVQLQLSLRHRTDRDCLALLSEFSIVFRCQPVSTLKVLGSGEDISGVLRHWGLSFADGQAGEGPRSSRSSQDIWDVWYALGWMGRGGVPEVPGVRSGPRRSESCGTGPLAHSPASGCPIVQRQPVAPLITRPSPTSALAGTSPWP</sequence>
<feature type="region of interest" description="Disordered" evidence="1">
    <location>
        <begin position="111"/>
        <end position="165"/>
    </location>
</feature>
<dbReference type="EMBL" id="MU006238">
    <property type="protein sequence ID" value="KAF2821048.1"/>
    <property type="molecule type" value="Genomic_DNA"/>
</dbReference>
<keyword evidence="3" id="KW-1185">Reference proteome</keyword>
<proteinExistence type="predicted"/>
<evidence type="ECO:0000313" key="3">
    <source>
        <dbReference type="Proteomes" id="UP000799424"/>
    </source>
</evidence>
<dbReference type="AlphaFoldDB" id="A0A6A6ZJI4"/>
<accession>A0A6A6ZJI4</accession>
<evidence type="ECO:0000256" key="1">
    <source>
        <dbReference type="SAM" id="MobiDB-lite"/>
    </source>
</evidence>
<name>A0A6A6ZJI4_9PLEO</name>
<reference evidence="2" key="1">
    <citation type="journal article" date="2020" name="Stud. Mycol.">
        <title>101 Dothideomycetes genomes: a test case for predicting lifestyles and emergence of pathogens.</title>
        <authorList>
            <person name="Haridas S."/>
            <person name="Albert R."/>
            <person name="Binder M."/>
            <person name="Bloem J."/>
            <person name="Labutti K."/>
            <person name="Salamov A."/>
            <person name="Andreopoulos B."/>
            <person name="Baker S."/>
            <person name="Barry K."/>
            <person name="Bills G."/>
            <person name="Bluhm B."/>
            <person name="Cannon C."/>
            <person name="Castanera R."/>
            <person name="Culley D."/>
            <person name="Daum C."/>
            <person name="Ezra D."/>
            <person name="Gonzalez J."/>
            <person name="Henrissat B."/>
            <person name="Kuo A."/>
            <person name="Liang C."/>
            <person name="Lipzen A."/>
            <person name="Lutzoni F."/>
            <person name="Magnuson J."/>
            <person name="Mondo S."/>
            <person name="Nolan M."/>
            <person name="Ohm R."/>
            <person name="Pangilinan J."/>
            <person name="Park H.-J."/>
            <person name="Ramirez L."/>
            <person name="Alfaro M."/>
            <person name="Sun H."/>
            <person name="Tritt A."/>
            <person name="Yoshinaga Y."/>
            <person name="Zwiers L.-H."/>
            <person name="Turgeon B."/>
            <person name="Goodwin S."/>
            <person name="Spatafora J."/>
            <person name="Crous P."/>
            <person name="Grigoriev I."/>
        </authorList>
    </citation>
    <scope>NUCLEOTIDE SEQUENCE</scope>
    <source>
        <strain evidence="2">CBS 113818</strain>
    </source>
</reference>
<organism evidence="2 3">
    <name type="scientific">Ophiobolus disseminans</name>
    <dbReference type="NCBI Taxonomy" id="1469910"/>
    <lineage>
        <taxon>Eukaryota</taxon>
        <taxon>Fungi</taxon>
        <taxon>Dikarya</taxon>
        <taxon>Ascomycota</taxon>
        <taxon>Pezizomycotina</taxon>
        <taxon>Dothideomycetes</taxon>
        <taxon>Pleosporomycetidae</taxon>
        <taxon>Pleosporales</taxon>
        <taxon>Pleosporineae</taxon>
        <taxon>Phaeosphaeriaceae</taxon>
        <taxon>Ophiobolus</taxon>
    </lineage>
</organism>
<protein>
    <submittedName>
        <fullName evidence="2">Uncharacterized protein</fullName>
    </submittedName>
</protein>
<evidence type="ECO:0000313" key="2">
    <source>
        <dbReference type="EMBL" id="KAF2821048.1"/>
    </source>
</evidence>
<gene>
    <name evidence="2" type="ORF">CC86DRAFT_386599</name>
</gene>